<comment type="caution">
    <text evidence="4">The sequence shown here is derived from an EMBL/GenBank/DDBJ whole genome shotgun (WGS) entry which is preliminary data.</text>
</comment>
<sequence length="214" mass="24835">MNCEVFDLKELEVEYYQVREVLRCILHTIMFNRALGLIRPKEVESMLFDITYVQTGDPGIEKKIEEKIDQFCTWVDKHPNKKGQVCLSFFEERKISWFTRPDRLYWERWFVRLNVVRATSSAGGSFGNDSATYLDSAEEPNRKHATLEVAVRDTIMRILQLVNEKRDHIPPPVESTDAVTFPYEISFPSSSSDSSFGMDILKRIMQTNPPAMLS</sequence>
<keyword evidence="5" id="KW-1185">Reference proteome</keyword>
<accession>A0A388L3G6</accession>
<organism evidence="4 5">
    <name type="scientific">Chara braunii</name>
    <name type="common">Braun's stonewort</name>
    <dbReference type="NCBI Taxonomy" id="69332"/>
    <lineage>
        <taxon>Eukaryota</taxon>
        <taxon>Viridiplantae</taxon>
        <taxon>Streptophyta</taxon>
        <taxon>Charophyceae</taxon>
        <taxon>Charales</taxon>
        <taxon>Characeae</taxon>
        <taxon>Chara</taxon>
    </lineage>
</organism>
<dbReference type="Proteomes" id="UP000265515">
    <property type="component" value="Unassembled WGS sequence"/>
</dbReference>
<dbReference type="PANTHER" id="PTHR13292:SF0">
    <property type="entry name" value="AUTOPHAGY-RELATED PROTEIN 101"/>
    <property type="match status" value="1"/>
</dbReference>
<protein>
    <recommendedName>
        <fullName evidence="2">Autophagy-related protein 101</fullName>
    </recommendedName>
</protein>
<evidence type="ECO:0000256" key="2">
    <source>
        <dbReference type="ARBA" id="ARBA00018874"/>
    </source>
</evidence>
<proteinExistence type="inferred from homology"/>
<dbReference type="STRING" id="69332.A0A388L3G6"/>
<keyword evidence="3" id="KW-0072">Autophagy</keyword>
<evidence type="ECO:0000313" key="4">
    <source>
        <dbReference type="EMBL" id="GBG76792.1"/>
    </source>
</evidence>
<evidence type="ECO:0000256" key="1">
    <source>
        <dbReference type="ARBA" id="ARBA00007130"/>
    </source>
</evidence>
<dbReference type="GO" id="GO:0000407">
    <property type="term" value="C:phagophore assembly site"/>
    <property type="evidence" value="ECO:0007669"/>
    <property type="project" value="TreeGrafter"/>
</dbReference>
<evidence type="ECO:0000313" key="5">
    <source>
        <dbReference type="Proteomes" id="UP000265515"/>
    </source>
</evidence>
<reference evidence="4 5" key="1">
    <citation type="journal article" date="2018" name="Cell">
        <title>The Chara Genome: Secondary Complexity and Implications for Plant Terrestrialization.</title>
        <authorList>
            <person name="Nishiyama T."/>
            <person name="Sakayama H."/>
            <person name="Vries J.D."/>
            <person name="Buschmann H."/>
            <person name="Saint-Marcoux D."/>
            <person name="Ullrich K.K."/>
            <person name="Haas F.B."/>
            <person name="Vanderstraeten L."/>
            <person name="Becker D."/>
            <person name="Lang D."/>
            <person name="Vosolsobe S."/>
            <person name="Rombauts S."/>
            <person name="Wilhelmsson P.K.I."/>
            <person name="Janitza P."/>
            <person name="Kern R."/>
            <person name="Heyl A."/>
            <person name="Rumpler F."/>
            <person name="Villalobos L.I.A.C."/>
            <person name="Clay J.M."/>
            <person name="Skokan R."/>
            <person name="Toyoda A."/>
            <person name="Suzuki Y."/>
            <person name="Kagoshima H."/>
            <person name="Schijlen E."/>
            <person name="Tajeshwar N."/>
            <person name="Catarino B."/>
            <person name="Hetherington A.J."/>
            <person name="Saltykova A."/>
            <person name="Bonnot C."/>
            <person name="Breuninger H."/>
            <person name="Symeonidi A."/>
            <person name="Radhakrishnan G.V."/>
            <person name="Van Nieuwerburgh F."/>
            <person name="Deforce D."/>
            <person name="Chang C."/>
            <person name="Karol K.G."/>
            <person name="Hedrich R."/>
            <person name="Ulvskov P."/>
            <person name="Glockner G."/>
            <person name="Delwiche C.F."/>
            <person name="Petrasek J."/>
            <person name="Van de Peer Y."/>
            <person name="Friml J."/>
            <person name="Beilby M."/>
            <person name="Dolan L."/>
            <person name="Kohara Y."/>
            <person name="Sugano S."/>
            <person name="Fujiyama A."/>
            <person name="Delaux P.-M."/>
            <person name="Quint M."/>
            <person name="TheiBen G."/>
            <person name="Hagemann M."/>
            <person name="Harholt J."/>
            <person name="Dunand C."/>
            <person name="Zachgo S."/>
            <person name="Langdale J."/>
            <person name="Maumus F."/>
            <person name="Straeten D.V.D."/>
            <person name="Gould S.B."/>
            <person name="Rensing S.A."/>
        </authorList>
    </citation>
    <scope>NUCLEOTIDE SEQUENCE [LARGE SCALE GENOMIC DNA]</scope>
    <source>
        <strain evidence="4 5">S276</strain>
    </source>
</reference>
<dbReference type="OMA" id="VCWEIWT"/>
<dbReference type="OrthoDB" id="10259639at2759"/>
<dbReference type="Pfam" id="PF07855">
    <property type="entry name" value="ATG101"/>
    <property type="match status" value="1"/>
</dbReference>
<dbReference type="InterPro" id="IPR012445">
    <property type="entry name" value="ATG101"/>
</dbReference>
<dbReference type="PANTHER" id="PTHR13292">
    <property type="entry name" value="AUTOPHAGY-RELATED PROTEIN 101"/>
    <property type="match status" value="1"/>
</dbReference>
<dbReference type="GO" id="GO:0019901">
    <property type="term" value="F:protein kinase binding"/>
    <property type="evidence" value="ECO:0007669"/>
    <property type="project" value="TreeGrafter"/>
</dbReference>
<gene>
    <name evidence="4" type="ORF">CBR_g23008</name>
</gene>
<dbReference type="Gramene" id="GBG76792">
    <property type="protein sequence ID" value="GBG76792"/>
    <property type="gene ID" value="CBR_g23008"/>
</dbReference>
<dbReference type="GO" id="GO:0000045">
    <property type="term" value="P:autophagosome assembly"/>
    <property type="evidence" value="ECO:0007669"/>
    <property type="project" value="TreeGrafter"/>
</dbReference>
<comment type="similarity">
    <text evidence="1">Belongs to the ATG101 family.</text>
</comment>
<evidence type="ECO:0000256" key="3">
    <source>
        <dbReference type="ARBA" id="ARBA00023006"/>
    </source>
</evidence>
<dbReference type="AlphaFoldDB" id="A0A388L3G6"/>
<dbReference type="EMBL" id="BFEA01000253">
    <property type="protein sequence ID" value="GBG76792.1"/>
    <property type="molecule type" value="Genomic_DNA"/>
</dbReference>
<name>A0A388L3G6_CHABU</name>
<dbReference type="GO" id="GO:1990316">
    <property type="term" value="C:Atg1/ULK1 kinase complex"/>
    <property type="evidence" value="ECO:0007669"/>
    <property type="project" value="TreeGrafter"/>
</dbReference>